<evidence type="ECO:0000256" key="2">
    <source>
        <dbReference type="SAM" id="MobiDB-lite"/>
    </source>
</evidence>
<proteinExistence type="predicted"/>
<sequence length="445" mass="48633">AIMDSNALRQLGFFTVPNNQQTVNPVDQTFNLTDGQSNPASSVWDTNTVTRDQGVSNSSSTVPTSLSLDFLLQPPSPVDQGRGSLKQPGSARSSVSGHRQILPTRPSRTRDGHERKRSKLSTEATPFDSVDYWMQFDNEDSLAGIPESINPSQTLKTTAPPLPPMAARVDDFGDDSALDNALSDDEDFSGINLADEMSNIDTMPQSDIPQREGLYSTPLSWERPEPGIRMDQLIGFTPPSMNEAEQRRLIAIAMNPGPSMGGLGSNLMYGLNSGLSTPMGSGYGTTAMSQVTDSAPLPKPTAISQTRPQPKRQMSTTTEKSGGNQKGGDRAAHNDIERKYRTNLKDRIAELKNAVPALQSISEEAGDDDEPSQPGRAPKVSKGTVLTKATEYIHQLERRNKQIMTEHQTLSRRLQAFEQLLAAQARPAFRVPDYSRTLFDPRAFC</sequence>
<dbReference type="InterPro" id="IPR011598">
    <property type="entry name" value="bHLH_dom"/>
</dbReference>
<feature type="region of interest" description="Disordered" evidence="2">
    <location>
        <begin position="363"/>
        <end position="384"/>
    </location>
</feature>
<dbReference type="InParanoid" id="A0A1J7IBM3"/>
<protein>
    <submittedName>
        <fullName evidence="4">HLH-domain-containing protein</fullName>
    </submittedName>
</protein>
<organism evidence="4 5">
    <name type="scientific">Coniochaeta ligniaria NRRL 30616</name>
    <dbReference type="NCBI Taxonomy" id="1408157"/>
    <lineage>
        <taxon>Eukaryota</taxon>
        <taxon>Fungi</taxon>
        <taxon>Dikarya</taxon>
        <taxon>Ascomycota</taxon>
        <taxon>Pezizomycotina</taxon>
        <taxon>Sordariomycetes</taxon>
        <taxon>Sordariomycetidae</taxon>
        <taxon>Coniochaetales</taxon>
        <taxon>Coniochaetaceae</taxon>
        <taxon>Coniochaeta</taxon>
    </lineage>
</organism>
<evidence type="ECO:0000256" key="1">
    <source>
        <dbReference type="SAM" id="Coils"/>
    </source>
</evidence>
<dbReference type="PANTHER" id="PTHR47336">
    <property type="entry name" value="TRANSCRIPTION FACTOR HMS1-RELATED"/>
    <property type="match status" value="1"/>
</dbReference>
<feature type="non-terminal residue" evidence="4">
    <location>
        <position position="1"/>
    </location>
</feature>
<dbReference type="InterPro" id="IPR036638">
    <property type="entry name" value="HLH_DNA-bd_sf"/>
</dbReference>
<reference evidence="4 5" key="1">
    <citation type="submission" date="2016-10" db="EMBL/GenBank/DDBJ databases">
        <title>Draft genome sequence of Coniochaeta ligniaria NRRL30616, a lignocellulolytic fungus for bioabatement of inhibitors in plant biomass hydrolysates.</title>
        <authorList>
            <consortium name="DOE Joint Genome Institute"/>
            <person name="Jimenez D.J."/>
            <person name="Hector R.E."/>
            <person name="Riley R."/>
            <person name="Sun H."/>
            <person name="Grigoriev I.V."/>
            <person name="Van Elsas J.D."/>
            <person name="Nichols N.N."/>
        </authorList>
    </citation>
    <scope>NUCLEOTIDE SEQUENCE [LARGE SCALE GENOMIC DNA]</scope>
    <source>
        <strain evidence="4 5">NRRL 30616</strain>
    </source>
</reference>
<dbReference type="GO" id="GO:0046983">
    <property type="term" value="F:protein dimerization activity"/>
    <property type="evidence" value="ECO:0007669"/>
    <property type="project" value="InterPro"/>
</dbReference>
<dbReference type="PANTHER" id="PTHR47336:SF2">
    <property type="entry name" value="TRANSCRIPTION FACTOR HMS1-RELATED"/>
    <property type="match status" value="1"/>
</dbReference>
<dbReference type="SMART" id="SM00353">
    <property type="entry name" value="HLH"/>
    <property type="match status" value="1"/>
</dbReference>
<evidence type="ECO:0000259" key="3">
    <source>
        <dbReference type="PROSITE" id="PS50888"/>
    </source>
</evidence>
<dbReference type="Pfam" id="PF00010">
    <property type="entry name" value="HLH"/>
    <property type="match status" value="1"/>
</dbReference>
<evidence type="ECO:0000313" key="5">
    <source>
        <dbReference type="Proteomes" id="UP000182658"/>
    </source>
</evidence>
<dbReference type="OrthoDB" id="2133190at2759"/>
<feature type="coiled-coil region" evidence="1">
    <location>
        <begin position="386"/>
        <end position="413"/>
    </location>
</feature>
<dbReference type="STRING" id="1408157.A0A1J7IBM3"/>
<dbReference type="Gene3D" id="4.10.280.10">
    <property type="entry name" value="Helix-loop-helix DNA-binding domain"/>
    <property type="match status" value="1"/>
</dbReference>
<dbReference type="InterPro" id="IPR052099">
    <property type="entry name" value="Regulatory_TF_Diverse"/>
</dbReference>
<accession>A0A1J7IBM3</accession>
<keyword evidence="5" id="KW-1185">Reference proteome</keyword>
<feature type="region of interest" description="Disordered" evidence="2">
    <location>
        <begin position="73"/>
        <end position="123"/>
    </location>
</feature>
<dbReference type="SUPFAM" id="SSF47459">
    <property type="entry name" value="HLH, helix-loop-helix DNA-binding domain"/>
    <property type="match status" value="1"/>
</dbReference>
<feature type="region of interest" description="Disordered" evidence="2">
    <location>
        <begin position="284"/>
        <end position="335"/>
    </location>
</feature>
<dbReference type="FunCoup" id="A0A1J7IBM3">
    <property type="interactions" value="733"/>
</dbReference>
<name>A0A1J7IBM3_9PEZI</name>
<dbReference type="PROSITE" id="PS50888">
    <property type="entry name" value="BHLH"/>
    <property type="match status" value="1"/>
</dbReference>
<dbReference type="EMBL" id="KV875102">
    <property type="protein sequence ID" value="OIW24862.1"/>
    <property type="molecule type" value="Genomic_DNA"/>
</dbReference>
<feature type="domain" description="BHLH" evidence="3">
    <location>
        <begin position="328"/>
        <end position="396"/>
    </location>
</feature>
<dbReference type="Proteomes" id="UP000182658">
    <property type="component" value="Unassembled WGS sequence"/>
</dbReference>
<evidence type="ECO:0000313" key="4">
    <source>
        <dbReference type="EMBL" id="OIW24862.1"/>
    </source>
</evidence>
<feature type="compositionally biased region" description="Polar residues" evidence="2">
    <location>
        <begin position="302"/>
        <end position="323"/>
    </location>
</feature>
<gene>
    <name evidence="4" type="ORF">CONLIGDRAFT_582855</name>
</gene>
<dbReference type="AlphaFoldDB" id="A0A1J7IBM3"/>
<keyword evidence="1" id="KW-0175">Coiled coil</keyword>
<feature type="compositionally biased region" description="Polar residues" evidence="2">
    <location>
        <begin position="284"/>
        <end position="293"/>
    </location>
</feature>